<evidence type="ECO:0000313" key="3">
    <source>
        <dbReference type="Proteomes" id="UP000828390"/>
    </source>
</evidence>
<comment type="caution">
    <text evidence="2">The sequence shown here is derived from an EMBL/GenBank/DDBJ whole genome shotgun (WGS) entry which is preliminary data.</text>
</comment>
<dbReference type="Proteomes" id="UP000828390">
    <property type="component" value="Unassembled WGS sequence"/>
</dbReference>
<protein>
    <submittedName>
        <fullName evidence="2">Uncharacterized protein</fullName>
    </submittedName>
</protein>
<dbReference type="AlphaFoldDB" id="A0A9D4CBA2"/>
<sequence length="102" mass="11426">MAMCKQHKTRTACEELAVCSGFMLYFAAHQYLRVGYKPSKFESMSDKSIARSAGLQNFLIGLLKISSSRPPGYYKSIRAKFSGPNRDSPLKMSGHLTKKQDT</sequence>
<reference evidence="2" key="2">
    <citation type="submission" date="2020-11" db="EMBL/GenBank/DDBJ databases">
        <authorList>
            <person name="McCartney M.A."/>
            <person name="Auch B."/>
            <person name="Kono T."/>
            <person name="Mallez S."/>
            <person name="Becker A."/>
            <person name="Gohl D.M."/>
            <person name="Silverstein K.A.T."/>
            <person name="Koren S."/>
            <person name="Bechman K.B."/>
            <person name="Herman A."/>
            <person name="Abrahante J.E."/>
            <person name="Garbe J."/>
        </authorList>
    </citation>
    <scope>NUCLEOTIDE SEQUENCE</scope>
    <source>
        <strain evidence="2">Duluth1</strain>
        <tissue evidence="2">Whole animal</tissue>
    </source>
</reference>
<gene>
    <name evidence="2" type="ORF">DPMN_063619</name>
</gene>
<organism evidence="2 3">
    <name type="scientific">Dreissena polymorpha</name>
    <name type="common">Zebra mussel</name>
    <name type="synonym">Mytilus polymorpha</name>
    <dbReference type="NCBI Taxonomy" id="45954"/>
    <lineage>
        <taxon>Eukaryota</taxon>
        <taxon>Metazoa</taxon>
        <taxon>Spiralia</taxon>
        <taxon>Lophotrochozoa</taxon>
        <taxon>Mollusca</taxon>
        <taxon>Bivalvia</taxon>
        <taxon>Autobranchia</taxon>
        <taxon>Heteroconchia</taxon>
        <taxon>Euheterodonta</taxon>
        <taxon>Imparidentia</taxon>
        <taxon>Neoheterodontei</taxon>
        <taxon>Myida</taxon>
        <taxon>Dreissenoidea</taxon>
        <taxon>Dreissenidae</taxon>
        <taxon>Dreissena</taxon>
    </lineage>
</organism>
<accession>A0A9D4CBA2</accession>
<proteinExistence type="predicted"/>
<evidence type="ECO:0000256" key="1">
    <source>
        <dbReference type="SAM" id="MobiDB-lite"/>
    </source>
</evidence>
<feature type="region of interest" description="Disordered" evidence="1">
    <location>
        <begin position="78"/>
        <end position="102"/>
    </location>
</feature>
<evidence type="ECO:0000313" key="2">
    <source>
        <dbReference type="EMBL" id="KAH3720715.1"/>
    </source>
</evidence>
<keyword evidence="3" id="KW-1185">Reference proteome</keyword>
<dbReference type="EMBL" id="JAIWYP010000013">
    <property type="protein sequence ID" value="KAH3720715.1"/>
    <property type="molecule type" value="Genomic_DNA"/>
</dbReference>
<name>A0A9D4CBA2_DREPO</name>
<reference evidence="2" key="1">
    <citation type="journal article" date="2019" name="bioRxiv">
        <title>The Genome of the Zebra Mussel, Dreissena polymorpha: A Resource for Invasive Species Research.</title>
        <authorList>
            <person name="McCartney M.A."/>
            <person name="Auch B."/>
            <person name="Kono T."/>
            <person name="Mallez S."/>
            <person name="Zhang Y."/>
            <person name="Obille A."/>
            <person name="Becker A."/>
            <person name="Abrahante J.E."/>
            <person name="Garbe J."/>
            <person name="Badalamenti J.P."/>
            <person name="Herman A."/>
            <person name="Mangelson H."/>
            <person name="Liachko I."/>
            <person name="Sullivan S."/>
            <person name="Sone E.D."/>
            <person name="Koren S."/>
            <person name="Silverstein K.A.T."/>
            <person name="Beckman K.B."/>
            <person name="Gohl D.M."/>
        </authorList>
    </citation>
    <scope>NUCLEOTIDE SEQUENCE</scope>
    <source>
        <strain evidence="2">Duluth1</strain>
        <tissue evidence="2">Whole animal</tissue>
    </source>
</reference>